<protein>
    <submittedName>
        <fullName evidence="1">Uncharacterized protein</fullName>
    </submittedName>
</protein>
<dbReference type="EMBL" id="OZ034819">
    <property type="protein sequence ID" value="CAL1392295.1"/>
    <property type="molecule type" value="Genomic_DNA"/>
</dbReference>
<evidence type="ECO:0000313" key="1">
    <source>
        <dbReference type="EMBL" id="CAL1392295.1"/>
    </source>
</evidence>
<dbReference type="AlphaFoldDB" id="A0AAV2F258"/>
<organism evidence="1 2">
    <name type="scientific">Linum trigynum</name>
    <dbReference type="NCBI Taxonomy" id="586398"/>
    <lineage>
        <taxon>Eukaryota</taxon>
        <taxon>Viridiplantae</taxon>
        <taxon>Streptophyta</taxon>
        <taxon>Embryophyta</taxon>
        <taxon>Tracheophyta</taxon>
        <taxon>Spermatophyta</taxon>
        <taxon>Magnoliopsida</taxon>
        <taxon>eudicotyledons</taxon>
        <taxon>Gunneridae</taxon>
        <taxon>Pentapetalae</taxon>
        <taxon>rosids</taxon>
        <taxon>fabids</taxon>
        <taxon>Malpighiales</taxon>
        <taxon>Linaceae</taxon>
        <taxon>Linum</taxon>
    </lineage>
</organism>
<keyword evidence="2" id="KW-1185">Reference proteome</keyword>
<accession>A0AAV2F258</accession>
<dbReference type="Proteomes" id="UP001497516">
    <property type="component" value="Chromosome 6"/>
</dbReference>
<proteinExistence type="predicted"/>
<gene>
    <name evidence="1" type="ORF">LTRI10_LOCUS32955</name>
</gene>
<sequence length="76" mass="7880">MAAKTAIPATAVTATTAAGEEAEWEPPAVVNAQGFCNFGSVPDRVLRPGLMKSVSFLTTDHPSVDEQAGCCSLPLF</sequence>
<evidence type="ECO:0000313" key="2">
    <source>
        <dbReference type="Proteomes" id="UP001497516"/>
    </source>
</evidence>
<reference evidence="1 2" key="1">
    <citation type="submission" date="2024-04" db="EMBL/GenBank/DDBJ databases">
        <authorList>
            <person name="Fracassetti M."/>
        </authorList>
    </citation>
    <scope>NUCLEOTIDE SEQUENCE [LARGE SCALE GENOMIC DNA]</scope>
</reference>
<name>A0AAV2F258_9ROSI</name>